<comment type="caution">
    <text evidence="8">The sequence shown here is derived from an EMBL/GenBank/DDBJ whole genome shotgun (WGS) entry which is preliminary data.</text>
</comment>
<feature type="transmembrane region" description="Helical" evidence="7">
    <location>
        <begin position="101"/>
        <end position="124"/>
    </location>
</feature>
<keyword evidence="5 7" id="KW-0472">Membrane</keyword>
<dbReference type="Proteomes" id="UP000579605">
    <property type="component" value="Unassembled WGS sequence"/>
</dbReference>
<dbReference type="EMBL" id="JACBZH010000001">
    <property type="protein sequence ID" value="NYH87390.1"/>
    <property type="molecule type" value="Genomic_DNA"/>
</dbReference>
<feature type="transmembrane region" description="Helical" evidence="7">
    <location>
        <begin position="273"/>
        <end position="296"/>
    </location>
</feature>
<feature type="transmembrane region" description="Helical" evidence="7">
    <location>
        <begin position="201"/>
        <end position="224"/>
    </location>
</feature>
<protein>
    <submittedName>
        <fullName evidence="8">O-antigen/teichoic acid export membrane protein</fullName>
    </submittedName>
</protein>
<keyword evidence="2" id="KW-1003">Cell membrane</keyword>
<keyword evidence="9" id="KW-1185">Reference proteome</keyword>
<dbReference type="InterPro" id="IPR050833">
    <property type="entry name" value="Poly_Biosynth_Transport"/>
</dbReference>
<evidence type="ECO:0000256" key="3">
    <source>
        <dbReference type="ARBA" id="ARBA00022692"/>
    </source>
</evidence>
<dbReference type="GO" id="GO:0005886">
    <property type="term" value="C:plasma membrane"/>
    <property type="evidence" value="ECO:0007669"/>
    <property type="project" value="UniProtKB-SubCell"/>
</dbReference>
<feature type="region of interest" description="Disordered" evidence="6">
    <location>
        <begin position="1"/>
        <end position="51"/>
    </location>
</feature>
<feature type="transmembrane region" description="Helical" evidence="7">
    <location>
        <begin position="230"/>
        <end position="252"/>
    </location>
</feature>
<feature type="transmembrane region" description="Helical" evidence="7">
    <location>
        <begin position="444"/>
        <end position="466"/>
    </location>
</feature>
<keyword evidence="4 7" id="KW-1133">Transmembrane helix</keyword>
<evidence type="ECO:0000256" key="5">
    <source>
        <dbReference type="ARBA" id="ARBA00023136"/>
    </source>
</evidence>
<comment type="subcellular location">
    <subcellularLocation>
        <location evidence="1">Cell membrane</location>
        <topology evidence="1">Multi-pass membrane protein</topology>
    </subcellularLocation>
</comment>
<feature type="transmembrane region" description="Helical" evidence="7">
    <location>
        <begin position="354"/>
        <end position="382"/>
    </location>
</feature>
<organism evidence="8 9">
    <name type="scientific">Actinopolymorpha rutila</name>
    <dbReference type="NCBI Taxonomy" id="446787"/>
    <lineage>
        <taxon>Bacteria</taxon>
        <taxon>Bacillati</taxon>
        <taxon>Actinomycetota</taxon>
        <taxon>Actinomycetes</taxon>
        <taxon>Propionibacteriales</taxon>
        <taxon>Actinopolymorphaceae</taxon>
        <taxon>Actinopolymorpha</taxon>
    </lineage>
</organism>
<evidence type="ECO:0000313" key="9">
    <source>
        <dbReference type="Proteomes" id="UP000579605"/>
    </source>
</evidence>
<name>A0A852ZEJ9_9ACTN</name>
<feature type="transmembrane region" description="Helical" evidence="7">
    <location>
        <begin position="503"/>
        <end position="524"/>
    </location>
</feature>
<dbReference type="PANTHER" id="PTHR30250">
    <property type="entry name" value="PST FAMILY PREDICTED COLANIC ACID TRANSPORTER"/>
    <property type="match status" value="1"/>
</dbReference>
<dbReference type="AlphaFoldDB" id="A0A852ZEJ9"/>
<reference evidence="8 9" key="1">
    <citation type="submission" date="2020-07" db="EMBL/GenBank/DDBJ databases">
        <title>Sequencing the genomes of 1000 actinobacteria strains.</title>
        <authorList>
            <person name="Klenk H.-P."/>
        </authorList>
    </citation>
    <scope>NUCLEOTIDE SEQUENCE [LARGE SCALE GENOMIC DNA]</scope>
    <source>
        <strain evidence="8 9">DSM 18448</strain>
    </source>
</reference>
<evidence type="ECO:0000256" key="4">
    <source>
        <dbReference type="ARBA" id="ARBA00022989"/>
    </source>
</evidence>
<evidence type="ECO:0000313" key="8">
    <source>
        <dbReference type="EMBL" id="NYH87390.1"/>
    </source>
</evidence>
<feature type="transmembrane region" description="Helical" evidence="7">
    <location>
        <begin position="302"/>
        <end position="320"/>
    </location>
</feature>
<evidence type="ECO:0000256" key="6">
    <source>
        <dbReference type="SAM" id="MobiDB-lite"/>
    </source>
</evidence>
<feature type="transmembrane region" description="Helical" evidence="7">
    <location>
        <begin position="478"/>
        <end position="497"/>
    </location>
</feature>
<dbReference type="RefSeq" id="WP_179785464.1">
    <property type="nucleotide sequence ID" value="NZ_BAAARR010000012.1"/>
</dbReference>
<feature type="transmembrane region" description="Helical" evidence="7">
    <location>
        <begin position="145"/>
        <end position="165"/>
    </location>
</feature>
<feature type="transmembrane region" description="Helical" evidence="7">
    <location>
        <begin position="421"/>
        <end position="438"/>
    </location>
</feature>
<gene>
    <name evidence="8" type="ORF">F4554_000028</name>
</gene>
<dbReference type="PANTHER" id="PTHR30250:SF11">
    <property type="entry name" value="O-ANTIGEN TRANSPORTER-RELATED"/>
    <property type="match status" value="1"/>
</dbReference>
<evidence type="ECO:0000256" key="1">
    <source>
        <dbReference type="ARBA" id="ARBA00004651"/>
    </source>
</evidence>
<feature type="compositionally biased region" description="Acidic residues" evidence="6">
    <location>
        <begin position="39"/>
        <end position="49"/>
    </location>
</feature>
<proteinExistence type="predicted"/>
<keyword evidence="3 7" id="KW-0812">Transmembrane</keyword>
<feature type="transmembrane region" description="Helical" evidence="7">
    <location>
        <begin position="171"/>
        <end position="189"/>
    </location>
</feature>
<accession>A0A852ZEJ9</accession>
<feature type="transmembrane region" description="Helical" evidence="7">
    <location>
        <begin position="388"/>
        <end position="409"/>
    </location>
</feature>
<feature type="transmembrane region" description="Helical" evidence="7">
    <location>
        <begin position="63"/>
        <end position="81"/>
    </location>
</feature>
<evidence type="ECO:0000256" key="2">
    <source>
        <dbReference type="ARBA" id="ARBA00022475"/>
    </source>
</evidence>
<sequence>MPNDTLPNPDADPAAGSPVDNGSGVGPDGEPAPVPADPSDADAQDAQDEEAARRRLTGRLVRGTLWSMLGIAALGVTRLVYTALIGRTGDPARLAAVNSQVSLAFLATFATAAATGAGAAKFLPLTAARSGPAAAAAVRRRLTRWTVAATVAVVVALTGFGQVFLPDADRADVAWVCALVTAYGAYSYTKSVLYGHHLPHRYAVLEVAADLVILVLTVAVVWWVPDRLPGQAPGLLLAPLVVGYAAFAVAAARSVPRVRPGELPALRGELGGFVAYTAVGIAAGQGFFQVSMIVARHATSDAAAGAYAAAMSLVGPAFFLPRAMGMAFFPAAAEAVGRGDQAALARHTDLVTRLLLLTTLPAFGLAAMLGGPVLGLVFGPAYADGGPAFAVLVLAVFWYVVAVPSVNVLSAQNLTLARIPPLASAGGVVVGVATWLAVGTHWGAVGVAAGYLAGMSVQAGVPLVVAFTRLRLRWGTRLPRYAAGLAAGVGSSTVAVITPRPGVIAVCAAGFLLAFGLLNAGELAGTVRRVQELRSATARR</sequence>
<evidence type="ECO:0000256" key="7">
    <source>
        <dbReference type="SAM" id="Phobius"/>
    </source>
</evidence>